<name>I0Q4M7_STROR</name>
<reference evidence="1 2" key="1">
    <citation type="submission" date="2012-03" db="EMBL/GenBank/DDBJ databases">
        <authorList>
            <person name="Durkin A.S."/>
            <person name="McCorrison J."/>
            <person name="Torralba M."/>
            <person name="Gillis M."/>
            <person name="Methe B."/>
            <person name="Sutton G."/>
            <person name="Nelson K.E."/>
        </authorList>
    </citation>
    <scope>NUCLEOTIDE SEQUENCE [LARGE SCALE GENOMIC DNA]</scope>
    <source>
        <strain evidence="1 2">SK610</strain>
    </source>
</reference>
<evidence type="ECO:0000313" key="1">
    <source>
        <dbReference type="EMBL" id="EIC76229.1"/>
    </source>
</evidence>
<organism evidence="1 2">
    <name type="scientific">Streptococcus oralis SK610</name>
    <dbReference type="NCBI Taxonomy" id="1095741"/>
    <lineage>
        <taxon>Bacteria</taxon>
        <taxon>Bacillati</taxon>
        <taxon>Bacillota</taxon>
        <taxon>Bacilli</taxon>
        <taxon>Lactobacillales</taxon>
        <taxon>Streptococcaceae</taxon>
        <taxon>Streptococcus</taxon>
    </lineage>
</organism>
<dbReference type="Proteomes" id="UP000004548">
    <property type="component" value="Unassembled WGS sequence"/>
</dbReference>
<sequence length="38" mass="4369">MLIIEKILPNVNLNQDSSLGNFFLDIFSENDKIVLMET</sequence>
<evidence type="ECO:0000313" key="2">
    <source>
        <dbReference type="Proteomes" id="UP000004548"/>
    </source>
</evidence>
<accession>I0Q4M7</accession>
<dbReference type="AlphaFoldDB" id="I0Q4M7"/>
<proteinExistence type="predicted"/>
<dbReference type="EMBL" id="AJKQ01000006">
    <property type="protein sequence ID" value="EIC76229.1"/>
    <property type="molecule type" value="Genomic_DNA"/>
</dbReference>
<comment type="caution">
    <text evidence="1">The sequence shown here is derived from an EMBL/GenBank/DDBJ whole genome shotgun (WGS) entry which is preliminary data.</text>
</comment>
<gene>
    <name evidence="1" type="ORF">HMPREF1115_0340</name>
</gene>
<protein>
    <submittedName>
        <fullName evidence="1">Uncharacterized protein</fullName>
    </submittedName>
</protein>